<accession>A0A837KR86</accession>
<reference evidence="1 2" key="1">
    <citation type="submission" date="2015-05" db="EMBL/GenBank/DDBJ databases">
        <title>Genome sequencing project for genomic taxonomy and phylogenomics of Bacillus-like bacteria.</title>
        <authorList>
            <person name="Liu B."/>
            <person name="Wang J."/>
            <person name="Zhu Y."/>
            <person name="Liu G."/>
            <person name="Chen Q."/>
            <person name="Chen Z."/>
            <person name="Lan J."/>
            <person name="Che J."/>
            <person name="Ge C."/>
            <person name="Shi H."/>
            <person name="Pan Z."/>
            <person name="Liu X."/>
        </authorList>
    </citation>
    <scope>NUCLEOTIDE SEQUENCE [LARGE SCALE GENOMIC DNA]</scope>
    <source>
        <strain evidence="1 2">DSM 9885</strain>
    </source>
</reference>
<sequence>MSTILMSTSASAEGSYVESEPYNTSKINGYSYSFTSGIVRNDINRPAIKAFAYVHNKASGSGNVPIGYMGGQAVLYTSGGQLHGASDMKYNDEEVWGFHVYSPVSESTGKYYSQSRAEFYNGDDYDYFTGKKSPIMTINLNKGVLVDVEEADLQELMLEEEYDVNSKGETYGSLLLENIIGEEPDLISAVGTDGVEGYVRADDLTPVTSIKEALEQTIENGEVRTIPLYDVDGETVIGEFKLETKFEYITDTE</sequence>
<gene>
    <name evidence="1" type="ORF">AA984_13650</name>
</gene>
<comment type="caution">
    <text evidence="1">The sequence shown here is derived from an EMBL/GenBank/DDBJ whole genome shotgun (WGS) entry which is preliminary data.</text>
</comment>
<dbReference type="AlphaFoldDB" id="A0A837KR86"/>
<evidence type="ECO:0000313" key="2">
    <source>
        <dbReference type="Proteomes" id="UP000035218"/>
    </source>
</evidence>
<dbReference type="Proteomes" id="UP000035218">
    <property type="component" value="Unassembled WGS sequence"/>
</dbReference>
<evidence type="ECO:0000313" key="1">
    <source>
        <dbReference type="EMBL" id="KLH98699.1"/>
    </source>
</evidence>
<name>A0A837KR86_9BACL</name>
<dbReference type="OrthoDB" id="2656948at2"/>
<proteinExistence type="predicted"/>
<protein>
    <submittedName>
        <fullName evidence="1">Uncharacterized protein</fullName>
    </submittedName>
</protein>
<dbReference type="EMBL" id="LDCN01000004">
    <property type="protein sequence ID" value="KLH98699.1"/>
    <property type="molecule type" value="Genomic_DNA"/>
</dbReference>
<organism evidence="1 2">
    <name type="scientific">Brevibacillus formosus</name>
    <dbReference type="NCBI Taxonomy" id="54913"/>
    <lineage>
        <taxon>Bacteria</taxon>
        <taxon>Bacillati</taxon>
        <taxon>Bacillota</taxon>
        <taxon>Bacilli</taxon>
        <taxon>Bacillales</taxon>
        <taxon>Paenibacillaceae</taxon>
        <taxon>Brevibacillus</taxon>
    </lineage>
</organism>